<evidence type="ECO:0000256" key="6">
    <source>
        <dbReference type="ARBA" id="ARBA00022670"/>
    </source>
</evidence>
<gene>
    <name evidence="20" type="ORF">BSA145_05850</name>
</gene>
<keyword evidence="17" id="KW-1133">Transmembrane helix</keyword>
<evidence type="ECO:0000256" key="3">
    <source>
        <dbReference type="ARBA" id="ARBA00007739"/>
    </source>
</evidence>
<evidence type="ECO:0000259" key="18">
    <source>
        <dbReference type="Pfam" id="PF00905"/>
    </source>
</evidence>
<dbReference type="RefSeq" id="WP_075621904.1">
    <property type="nucleotide sequence ID" value="NZ_CP015607.1"/>
</dbReference>
<dbReference type="GO" id="GO:0030288">
    <property type="term" value="C:outer membrane-bounded periplasmic space"/>
    <property type="evidence" value="ECO:0007669"/>
    <property type="project" value="TreeGrafter"/>
</dbReference>
<evidence type="ECO:0000256" key="4">
    <source>
        <dbReference type="ARBA" id="ARBA00022475"/>
    </source>
</evidence>
<evidence type="ECO:0000256" key="12">
    <source>
        <dbReference type="ARBA" id="ARBA00023136"/>
    </source>
</evidence>
<dbReference type="GO" id="GO:0006508">
    <property type="term" value="P:proteolysis"/>
    <property type="evidence" value="ECO:0007669"/>
    <property type="project" value="UniProtKB-KW"/>
</dbReference>
<keyword evidence="9" id="KW-0378">Hydrolase</keyword>
<evidence type="ECO:0000256" key="14">
    <source>
        <dbReference type="ARBA" id="ARBA00023316"/>
    </source>
</evidence>
<keyword evidence="11" id="KW-0573">Peptidoglycan synthesis</keyword>
<dbReference type="GO" id="GO:0008360">
    <property type="term" value="P:regulation of cell shape"/>
    <property type="evidence" value="ECO:0007669"/>
    <property type="project" value="UniProtKB-KW"/>
</dbReference>
<dbReference type="FunFam" id="1.10.3810.10:FF:000001">
    <property type="entry name" value="Penicillin-binding protein 1A"/>
    <property type="match status" value="1"/>
</dbReference>
<keyword evidence="12 17" id="KW-0472">Membrane</keyword>
<dbReference type="PANTHER" id="PTHR32282">
    <property type="entry name" value="BINDING PROTEIN TRANSPEPTIDASE, PUTATIVE-RELATED"/>
    <property type="match status" value="1"/>
</dbReference>
<evidence type="ECO:0000256" key="17">
    <source>
        <dbReference type="SAM" id="Phobius"/>
    </source>
</evidence>
<evidence type="ECO:0000259" key="19">
    <source>
        <dbReference type="Pfam" id="PF00912"/>
    </source>
</evidence>
<protein>
    <submittedName>
        <fullName evidence="20">Penicillin-binding protein</fullName>
    </submittedName>
</protein>
<evidence type="ECO:0000256" key="8">
    <source>
        <dbReference type="ARBA" id="ARBA00022679"/>
    </source>
</evidence>
<reference evidence="20 21" key="1">
    <citation type="submission" date="2016-05" db="EMBL/GenBank/DDBJ databases">
        <title>Complete Genome and Methylome Analysis of Psychrotrophic Bacterial Isolates from Antarctic Lake Untersee.</title>
        <authorList>
            <person name="Fomenkov A."/>
            <person name="Akimov V.N."/>
            <person name="Vasilyeva L.V."/>
            <person name="Andersen D."/>
            <person name="Vincze T."/>
            <person name="Roberts R.J."/>
        </authorList>
    </citation>
    <scope>NUCLEOTIDE SEQUENCE [LARGE SCALE GENOMIC DNA]</scope>
    <source>
        <strain evidence="20 21">U14-5</strain>
    </source>
</reference>
<keyword evidence="5" id="KW-0121">Carboxypeptidase</keyword>
<comment type="similarity">
    <text evidence="2">In the C-terminal section; belongs to the transpeptidase family.</text>
</comment>
<sequence length="633" mass="71682">MARKLKKVSDLMFRAIIGWLLLAALIPLFVLTFYLSKEEAASVKPVNEVLDQKIKLEKIDFSQNSYMYDRDGSLISEIVSNDENRVFVKYDKIPEPVKELFLRSEDRNFYDHKGIDFMGVVRALAANVKNHGISQGASTITQQLSRNLYLSHERSFSRKFTELLYSYELERKFSKDEILESYLNTIYFSNGVYGVGSAANYYFDKPLSSLTLAQMAFISAIPNNPTLYDPLKQFKHTKKRQERLLGILKKDGVITKKQYKKAVKEKISLSLSEKKNLYPDYVTYANEEFTDLVSDQEGFTKRLKKAKTAEAKKAIQKELSEKVSALLQDGVKIYTALDPSLQQRAVYQLNAQLPYQGVEGGSAVINHETHQIVALAGGKNYKKFDFNYAYQAQRQPGSAIKPLLDYAPYIDQTGATASSTISAGKFCSSGYCPQNYNHKTYGTVTLETAFKHSYNTPAIRMLDTVGVKKGFSYLEKFSFEHIVADDYRLPSALGGFTKGFSPLEITDAYTVFGNQGAYTQSHSITKVTDLNGKTLYKWKESPKQVYSQRTNETMRKLLTSVVKSGTGKKANFNAPYIGGKTGTSNDYKDIWFVGLTDQYTMGVWVGRDRGTVESIYNSSPHLRIWKNTMQYAR</sequence>
<keyword evidence="8" id="KW-0808">Transferase</keyword>
<dbReference type="InterPro" id="IPR023346">
    <property type="entry name" value="Lysozyme-like_dom_sf"/>
</dbReference>
<feature type="transmembrane region" description="Helical" evidence="17">
    <location>
        <begin position="12"/>
        <end position="35"/>
    </location>
</feature>
<dbReference type="GO" id="GO:0005886">
    <property type="term" value="C:plasma membrane"/>
    <property type="evidence" value="ECO:0007669"/>
    <property type="project" value="UniProtKB-SubCell"/>
</dbReference>
<dbReference type="Proteomes" id="UP000185426">
    <property type="component" value="Chromosome"/>
</dbReference>
<evidence type="ECO:0000313" key="20">
    <source>
        <dbReference type="EMBL" id="APT45490.1"/>
    </source>
</evidence>
<evidence type="ECO:0000256" key="16">
    <source>
        <dbReference type="ARBA" id="ARBA00049902"/>
    </source>
</evidence>
<comment type="subcellular location">
    <subcellularLocation>
        <location evidence="1">Cell membrane</location>
    </subcellularLocation>
</comment>
<dbReference type="Gene3D" id="3.40.710.10">
    <property type="entry name" value="DD-peptidase/beta-lactamase superfamily"/>
    <property type="match status" value="1"/>
</dbReference>
<feature type="domain" description="Penicillin-binding protein transpeptidase" evidence="18">
    <location>
        <begin position="363"/>
        <end position="598"/>
    </location>
</feature>
<dbReference type="GO" id="GO:0008955">
    <property type="term" value="F:peptidoglycan glycosyltransferase activity"/>
    <property type="evidence" value="ECO:0007669"/>
    <property type="project" value="UniProtKB-EC"/>
</dbReference>
<dbReference type="GO" id="GO:0009252">
    <property type="term" value="P:peptidoglycan biosynthetic process"/>
    <property type="evidence" value="ECO:0007669"/>
    <property type="project" value="UniProtKB-KW"/>
</dbReference>
<keyword evidence="7" id="KW-0328">Glycosyltransferase</keyword>
<dbReference type="GO" id="GO:0008658">
    <property type="term" value="F:penicillin binding"/>
    <property type="evidence" value="ECO:0007669"/>
    <property type="project" value="InterPro"/>
</dbReference>
<dbReference type="InterPro" id="IPR012338">
    <property type="entry name" value="Beta-lactam/transpept-like"/>
</dbReference>
<dbReference type="NCBIfam" id="TIGR02074">
    <property type="entry name" value="PBP_1a_fam"/>
    <property type="match status" value="1"/>
</dbReference>
<keyword evidence="10" id="KW-0133">Cell shape</keyword>
<dbReference type="InterPro" id="IPR001264">
    <property type="entry name" value="Glyco_trans_51"/>
</dbReference>
<evidence type="ECO:0000256" key="10">
    <source>
        <dbReference type="ARBA" id="ARBA00022960"/>
    </source>
</evidence>
<evidence type="ECO:0000256" key="13">
    <source>
        <dbReference type="ARBA" id="ARBA00023268"/>
    </source>
</evidence>
<dbReference type="GO" id="GO:0009002">
    <property type="term" value="F:serine-type D-Ala-D-Ala carboxypeptidase activity"/>
    <property type="evidence" value="ECO:0007669"/>
    <property type="project" value="UniProtKB-EC"/>
</dbReference>
<dbReference type="Pfam" id="PF00905">
    <property type="entry name" value="Transpeptidase"/>
    <property type="match status" value="1"/>
</dbReference>
<dbReference type="InterPro" id="IPR001460">
    <property type="entry name" value="PCN-bd_Tpept"/>
</dbReference>
<evidence type="ECO:0000256" key="5">
    <source>
        <dbReference type="ARBA" id="ARBA00022645"/>
    </source>
</evidence>
<evidence type="ECO:0000313" key="21">
    <source>
        <dbReference type="Proteomes" id="UP000185426"/>
    </source>
</evidence>
<keyword evidence="4" id="KW-1003">Cell membrane</keyword>
<evidence type="ECO:0000256" key="9">
    <source>
        <dbReference type="ARBA" id="ARBA00022801"/>
    </source>
</evidence>
<feature type="domain" description="Glycosyl transferase family 51" evidence="19">
    <location>
        <begin position="72"/>
        <end position="246"/>
    </location>
</feature>
<comment type="catalytic activity">
    <reaction evidence="15">
        <text>Preferential cleavage: (Ac)2-L-Lys-D-Ala-|-D-Ala. Also transpeptidation of peptidyl-alanyl moieties that are N-acyl substituents of D-alanine.</text>
        <dbReference type="EC" id="3.4.16.4"/>
    </reaction>
</comment>
<dbReference type="EMBL" id="CP015607">
    <property type="protein sequence ID" value="APT45490.1"/>
    <property type="molecule type" value="Genomic_DNA"/>
</dbReference>
<proteinExistence type="inferred from homology"/>
<organism evidence="20 21">
    <name type="scientific">Bacillus safensis</name>
    <dbReference type="NCBI Taxonomy" id="561879"/>
    <lineage>
        <taxon>Bacteria</taxon>
        <taxon>Bacillati</taxon>
        <taxon>Bacillota</taxon>
        <taxon>Bacilli</taxon>
        <taxon>Bacillales</taxon>
        <taxon>Bacillaceae</taxon>
        <taxon>Bacillus</taxon>
    </lineage>
</organism>
<evidence type="ECO:0000256" key="7">
    <source>
        <dbReference type="ARBA" id="ARBA00022676"/>
    </source>
</evidence>
<dbReference type="Pfam" id="PF00912">
    <property type="entry name" value="Transgly"/>
    <property type="match status" value="1"/>
</dbReference>
<dbReference type="Gene3D" id="1.10.3810.10">
    <property type="entry name" value="Biosynthetic peptidoglycan transglycosylase-like"/>
    <property type="match status" value="1"/>
</dbReference>
<evidence type="ECO:0000256" key="2">
    <source>
        <dbReference type="ARBA" id="ARBA00007090"/>
    </source>
</evidence>
<accession>A0A1L6ZG53</accession>
<comment type="similarity">
    <text evidence="3">In the N-terminal section; belongs to the glycosyltransferase 51 family.</text>
</comment>
<dbReference type="SUPFAM" id="SSF53955">
    <property type="entry name" value="Lysozyme-like"/>
    <property type="match status" value="1"/>
</dbReference>
<dbReference type="InterPro" id="IPR050396">
    <property type="entry name" value="Glycosyltr_51/Transpeptidase"/>
</dbReference>
<evidence type="ECO:0000256" key="11">
    <source>
        <dbReference type="ARBA" id="ARBA00022984"/>
    </source>
</evidence>
<evidence type="ECO:0000256" key="1">
    <source>
        <dbReference type="ARBA" id="ARBA00004236"/>
    </source>
</evidence>
<dbReference type="AlphaFoldDB" id="A0A1L6ZG53"/>
<dbReference type="SUPFAM" id="SSF56601">
    <property type="entry name" value="beta-lactamase/transpeptidase-like"/>
    <property type="match status" value="1"/>
</dbReference>
<name>A0A1L6ZG53_BACIA</name>
<dbReference type="InterPro" id="IPR036950">
    <property type="entry name" value="PBP_transglycosylase"/>
</dbReference>
<dbReference type="GO" id="GO:0071555">
    <property type="term" value="P:cell wall organization"/>
    <property type="evidence" value="ECO:0007669"/>
    <property type="project" value="UniProtKB-KW"/>
</dbReference>
<evidence type="ECO:0000256" key="15">
    <source>
        <dbReference type="ARBA" id="ARBA00034000"/>
    </source>
</evidence>
<comment type="catalytic activity">
    <reaction evidence="16">
        <text>[GlcNAc-(1-&gt;4)-Mur2Ac(oyl-L-Ala-gamma-D-Glu-L-Lys-D-Ala-D-Ala)](n)-di-trans,octa-cis-undecaprenyl diphosphate + beta-D-GlcNAc-(1-&gt;4)-Mur2Ac(oyl-L-Ala-gamma-D-Glu-L-Lys-D-Ala-D-Ala)-di-trans,octa-cis-undecaprenyl diphosphate = [GlcNAc-(1-&gt;4)-Mur2Ac(oyl-L-Ala-gamma-D-Glu-L-Lys-D-Ala-D-Ala)](n+1)-di-trans,octa-cis-undecaprenyl diphosphate + di-trans,octa-cis-undecaprenyl diphosphate + H(+)</text>
        <dbReference type="Rhea" id="RHEA:23708"/>
        <dbReference type="Rhea" id="RHEA-COMP:9602"/>
        <dbReference type="Rhea" id="RHEA-COMP:9603"/>
        <dbReference type="ChEBI" id="CHEBI:15378"/>
        <dbReference type="ChEBI" id="CHEBI:58405"/>
        <dbReference type="ChEBI" id="CHEBI:60033"/>
        <dbReference type="ChEBI" id="CHEBI:78435"/>
        <dbReference type="EC" id="2.4.99.28"/>
    </reaction>
</comment>
<keyword evidence="6" id="KW-0645">Protease</keyword>
<keyword evidence="14" id="KW-0961">Cell wall biogenesis/degradation</keyword>
<keyword evidence="13" id="KW-0511">Multifunctional enzyme</keyword>
<dbReference type="PANTHER" id="PTHR32282:SF11">
    <property type="entry name" value="PENICILLIN-BINDING PROTEIN 1B"/>
    <property type="match status" value="1"/>
</dbReference>
<keyword evidence="17" id="KW-0812">Transmembrane</keyword>